<dbReference type="Pfam" id="PF01381">
    <property type="entry name" value="HTH_3"/>
    <property type="match status" value="1"/>
</dbReference>
<proteinExistence type="predicted"/>
<organism evidence="3 4">
    <name type="scientific">Paraburkholderia fungorum</name>
    <dbReference type="NCBI Taxonomy" id="134537"/>
    <lineage>
        <taxon>Bacteria</taxon>
        <taxon>Pseudomonadati</taxon>
        <taxon>Pseudomonadota</taxon>
        <taxon>Betaproteobacteria</taxon>
        <taxon>Burkholderiales</taxon>
        <taxon>Burkholderiaceae</taxon>
        <taxon>Paraburkholderia</taxon>
    </lineage>
</organism>
<dbReference type="SMART" id="SM00530">
    <property type="entry name" value="HTH_XRE"/>
    <property type="match status" value="1"/>
</dbReference>
<dbReference type="PROSITE" id="PS50943">
    <property type="entry name" value="HTH_CROC1"/>
    <property type="match status" value="1"/>
</dbReference>
<dbReference type="PANTHER" id="PTHR46797:SF1">
    <property type="entry name" value="METHYLPHOSPHONATE SYNTHASE"/>
    <property type="match status" value="1"/>
</dbReference>
<dbReference type="CDD" id="cd00093">
    <property type="entry name" value="HTH_XRE"/>
    <property type="match status" value="1"/>
</dbReference>
<evidence type="ECO:0000313" key="4">
    <source>
        <dbReference type="Proteomes" id="UP000032614"/>
    </source>
</evidence>
<name>A0AAU8SU32_9BURK</name>
<accession>A0AAU8SU32</accession>
<evidence type="ECO:0000313" key="3">
    <source>
        <dbReference type="EMBL" id="AJZ57588.1"/>
    </source>
</evidence>
<dbReference type="InterPro" id="IPR050807">
    <property type="entry name" value="TransReg_Diox_bact_type"/>
</dbReference>
<dbReference type="GO" id="GO:0003700">
    <property type="term" value="F:DNA-binding transcription factor activity"/>
    <property type="evidence" value="ECO:0007669"/>
    <property type="project" value="TreeGrafter"/>
</dbReference>
<dbReference type="GeneID" id="66516890"/>
<evidence type="ECO:0000259" key="2">
    <source>
        <dbReference type="PROSITE" id="PS50943"/>
    </source>
</evidence>
<dbReference type="SUPFAM" id="SSF47413">
    <property type="entry name" value="lambda repressor-like DNA-binding domains"/>
    <property type="match status" value="1"/>
</dbReference>
<feature type="domain" description="HTH cro/C1-type" evidence="2">
    <location>
        <begin position="20"/>
        <end position="74"/>
    </location>
</feature>
<dbReference type="EMBL" id="CP010026">
    <property type="protein sequence ID" value="AJZ57588.1"/>
    <property type="molecule type" value="Genomic_DNA"/>
</dbReference>
<reference evidence="3 4" key="1">
    <citation type="journal article" date="2015" name="Genome Announc.">
        <title>Complete genome sequences for 59 burkholderia isolates, both pathogenic and near neighbor.</title>
        <authorList>
            <person name="Johnson S.L."/>
            <person name="Bishop-Lilly K.A."/>
            <person name="Ladner J.T."/>
            <person name="Daligault H.E."/>
            <person name="Davenport K.W."/>
            <person name="Jaissle J."/>
            <person name="Frey K.G."/>
            <person name="Koroleva G.I."/>
            <person name="Bruce D.C."/>
            <person name="Coyne S.R."/>
            <person name="Broomall S.M."/>
            <person name="Li P.E."/>
            <person name="Teshima H."/>
            <person name="Gibbons H.S."/>
            <person name="Palacios G.F."/>
            <person name="Rosenzweig C.N."/>
            <person name="Redden C.L."/>
            <person name="Xu Y."/>
            <person name="Minogue T.D."/>
            <person name="Chain P.S."/>
        </authorList>
    </citation>
    <scope>NUCLEOTIDE SEQUENCE [LARGE SCALE GENOMIC DNA]</scope>
    <source>
        <strain evidence="3 4">ATCC BAA-463</strain>
    </source>
</reference>
<dbReference type="KEGG" id="bfn:OI25_2954"/>
<dbReference type="GO" id="GO:0003677">
    <property type="term" value="F:DNA binding"/>
    <property type="evidence" value="ECO:0007669"/>
    <property type="project" value="UniProtKB-KW"/>
</dbReference>
<dbReference type="InterPro" id="IPR001387">
    <property type="entry name" value="Cro/C1-type_HTH"/>
</dbReference>
<dbReference type="Proteomes" id="UP000032614">
    <property type="component" value="Chromosome 1"/>
</dbReference>
<dbReference type="RefSeq" id="WP_046568653.1">
    <property type="nucleotide sequence ID" value="NZ_CP010026.1"/>
</dbReference>
<gene>
    <name evidence="3" type="ORF">OI25_2954</name>
</gene>
<sequence>MKGEGSAGDGDIAKKVGAAIAHFRKAAGYTQIRVADALGLEKETVSRIETGVISPTIFRLAQFAHLFQCPVSALFGEYRGKPMEDAAEIAEALSGLPAEDRRAILRIVADISTMARERAALREKAVRLEREVLEKALPEREKLPKRHKARL</sequence>
<dbReference type="Gene3D" id="1.10.260.40">
    <property type="entry name" value="lambda repressor-like DNA-binding domains"/>
    <property type="match status" value="1"/>
</dbReference>
<evidence type="ECO:0000256" key="1">
    <source>
        <dbReference type="ARBA" id="ARBA00023125"/>
    </source>
</evidence>
<dbReference type="GO" id="GO:0005829">
    <property type="term" value="C:cytosol"/>
    <property type="evidence" value="ECO:0007669"/>
    <property type="project" value="TreeGrafter"/>
</dbReference>
<dbReference type="InterPro" id="IPR010982">
    <property type="entry name" value="Lambda_DNA-bd_dom_sf"/>
</dbReference>
<protein>
    <submittedName>
        <fullName evidence="3">Helix-turn-helix family protein</fullName>
    </submittedName>
</protein>
<dbReference type="AlphaFoldDB" id="A0AAU8SU32"/>
<dbReference type="PANTHER" id="PTHR46797">
    <property type="entry name" value="HTH-TYPE TRANSCRIPTIONAL REGULATOR"/>
    <property type="match status" value="1"/>
</dbReference>
<keyword evidence="1" id="KW-0238">DNA-binding</keyword>